<reference evidence="2 3" key="1">
    <citation type="journal article" date="2008" name="J. Bacteriol.">
        <title>Complete genome sequence of Leuconostoc citreum KM20.</title>
        <authorList>
            <person name="Kim J.F."/>
            <person name="Jeong H."/>
            <person name="Lee J.-S."/>
            <person name="Choi S.-H."/>
            <person name="Ha M."/>
            <person name="Hur C.-G."/>
            <person name="Kim J.-S."/>
            <person name="Lee S."/>
            <person name="Park H.-S."/>
            <person name="Park Y.-H."/>
            <person name="Oh T.K."/>
        </authorList>
    </citation>
    <scope>NUCLEOTIDE SEQUENCE [LARGE SCALE GENOMIC DNA]</scope>
    <source>
        <strain evidence="2 3">KM20</strain>
    </source>
</reference>
<dbReference type="InterPro" id="IPR002156">
    <property type="entry name" value="RNaseH_domain"/>
</dbReference>
<sequence length="132" mass="15086">MLTLYVDAAREPQSGLSAGGAVLIHHKQQQQIKSNLFYTTDNHEAEFLALIWALKQVKVAETSETIRIFSDSKILIDSLDKKYAKHYQPLLEEIIQLLTPYSLVISQWLPEKENHGAHYMALQALKKNKRPS</sequence>
<dbReference type="eggNOG" id="COG0328">
    <property type="taxonomic scope" value="Bacteria"/>
</dbReference>
<keyword evidence="3" id="KW-1185">Reference proteome</keyword>
<name>B1MZJ3_LEUCK</name>
<evidence type="ECO:0000313" key="2">
    <source>
        <dbReference type="EMBL" id="ACA82945.1"/>
    </source>
</evidence>
<protein>
    <submittedName>
        <fullName evidence="2">Ribonuclease HI</fullName>
    </submittedName>
</protein>
<evidence type="ECO:0000313" key="3">
    <source>
        <dbReference type="Proteomes" id="UP000002166"/>
    </source>
</evidence>
<organism evidence="2 3">
    <name type="scientific">Leuconostoc citreum (strain KM20)</name>
    <dbReference type="NCBI Taxonomy" id="349519"/>
    <lineage>
        <taxon>Bacteria</taxon>
        <taxon>Bacillati</taxon>
        <taxon>Bacillota</taxon>
        <taxon>Bacilli</taxon>
        <taxon>Lactobacillales</taxon>
        <taxon>Lactobacillaceae</taxon>
        <taxon>Leuconostoc</taxon>
    </lineage>
</organism>
<dbReference type="HOGENOM" id="CLU_095977_2_0_9"/>
<dbReference type="GO" id="GO:0003676">
    <property type="term" value="F:nucleic acid binding"/>
    <property type="evidence" value="ECO:0007669"/>
    <property type="project" value="InterPro"/>
</dbReference>
<dbReference type="KEGG" id="lci:LCK_01118"/>
<evidence type="ECO:0000259" key="1">
    <source>
        <dbReference type="PROSITE" id="PS50879"/>
    </source>
</evidence>
<dbReference type="CDD" id="cd09279">
    <property type="entry name" value="RNase_HI_like"/>
    <property type="match status" value="1"/>
</dbReference>
<dbReference type="OrthoDB" id="7845843at2"/>
<dbReference type="GO" id="GO:0004523">
    <property type="term" value="F:RNA-DNA hybrid ribonuclease activity"/>
    <property type="evidence" value="ECO:0007669"/>
    <property type="project" value="InterPro"/>
</dbReference>
<gene>
    <name evidence="2" type="ordered locus">LCK_01118</name>
</gene>
<dbReference type="EMBL" id="DQ489736">
    <property type="protein sequence ID" value="ACA82945.1"/>
    <property type="molecule type" value="Genomic_DNA"/>
</dbReference>
<proteinExistence type="predicted"/>
<dbReference type="RefSeq" id="WP_004907852.1">
    <property type="nucleotide sequence ID" value="NC_010471.1"/>
</dbReference>
<dbReference type="Gene3D" id="3.30.420.10">
    <property type="entry name" value="Ribonuclease H-like superfamily/Ribonuclease H"/>
    <property type="match status" value="1"/>
</dbReference>
<dbReference type="Proteomes" id="UP000002166">
    <property type="component" value="Chromosome"/>
</dbReference>
<dbReference type="InterPro" id="IPR012337">
    <property type="entry name" value="RNaseH-like_sf"/>
</dbReference>
<accession>B1MZJ3</accession>
<dbReference type="STRING" id="349519.LCK_01118"/>
<dbReference type="PROSITE" id="PS50879">
    <property type="entry name" value="RNASE_H_1"/>
    <property type="match status" value="1"/>
</dbReference>
<dbReference type="Pfam" id="PF13456">
    <property type="entry name" value="RVT_3"/>
    <property type="match status" value="1"/>
</dbReference>
<dbReference type="AlphaFoldDB" id="B1MZJ3"/>
<dbReference type="InterPro" id="IPR036397">
    <property type="entry name" value="RNaseH_sf"/>
</dbReference>
<feature type="domain" description="RNase H type-1" evidence="1">
    <location>
        <begin position="1"/>
        <end position="130"/>
    </location>
</feature>
<dbReference type="SUPFAM" id="SSF53098">
    <property type="entry name" value="Ribonuclease H-like"/>
    <property type="match status" value="1"/>
</dbReference>